<dbReference type="InterPro" id="IPR020516">
    <property type="entry name" value="Uncharacterised_YxcD"/>
</dbReference>
<organism evidence="1 2">
    <name type="scientific">Gordoniibacillus kamchatkensis</name>
    <dbReference type="NCBI Taxonomy" id="1590651"/>
    <lineage>
        <taxon>Bacteria</taxon>
        <taxon>Bacillati</taxon>
        <taxon>Bacillota</taxon>
        <taxon>Bacilli</taxon>
        <taxon>Bacillales</taxon>
        <taxon>Paenibacillaceae</taxon>
        <taxon>Gordoniibacillus</taxon>
    </lineage>
</organism>
<evidence type="ECO:0000313" key="2">
    <source>
        <dbReference type="Proteomes" id="UP000031967"/>
    </source>
</evidence>
<name>A0ABR5AJX1_9BACL</name>
<dbReference type="Proteomes" id="UP000031967">
    <property type="component" value="Unassembled WGS sequence"/>
</dbReference>
<dbReference type="EMBL" id="JXAK01000010">
    <property type="protein sequence ID" value="KIL41355.1"/>
    <property type="molecule type" value="Genomic_DNA"/>
</dbReference>
<comment type="caution">
    <text evidence="1">The sequence shown here is derived from an EMBL/GenBank/DDBJ whole genome shotgun (WGS) entry which is preliminary data.</text>
</comment>
<gene>
    <name evidence="1" type="ORF">SD70_07900</name>
</gene>
<reference evidence="1 2" key="1">
    <citation type="submission" date="2014-12" db="EMBL/GenBank/DDBJ databases">
        <title>Draft genome sequence of Paenibacillus kamchatkensis strain B-2647.</title>
        <authorList>
            <person name="Karlyshev A.V."/>
            <person name="Kudryashova E.B."/>
        </authorList>
    </citation>
    <scope>NUCLEOTIDE SEQUENCE [LARGE SCALE GENOMIC DNA]</scope>
    <source>
        <strain evidence="1 2">VKM B-2647</strain>
    </source>
</reference>
<sequence>MFIRLNTQEIIDSACHFCSKREGRAPHHFQVNLRFDQGRGISADVLETGMFRDKEHFMNEQNVIDAVCEFLADVHNFNINLMDVELAFSHGEGFSANVRVGE</sequence>
<dbReference type="Pfam" id="PF10850">
    <property type="entry name" value="DUF2653"/>
    <property type="match status" value="2"/>
</dbReference>
<proteinExistence type="predicted"/>
<accession>A0ABR5AJX1</accession>
<evidence type="ECO:0008006" key="3">
    <source>
        <dbReference type="Google" id="ProtNLM"/>
    </source>
</evidence>
<protein>
    <recommendedName>
        <fullName evidence="3">DUF2653 domain-containing protein</fullName>
    </recommendedName>
</protein>
<keyword evidence="2" id="KW-1185">Reference proteome</keyword>
<evidence type="ECO:0000313" key="1">
    <source>
        <dbReference type="EMBL" id="KIL41355.1"/>
    </source>
</evidence>
<dbReference type="RefSeq" id="WP_041047061.1">
    <property type="nucleotide sequence ID" value="NZ_JXAK01000010.1"/>
</dbReference>